<dbReference type="InterPro" id="IPR021778">
    <property type="entry name" value="Se/S_carrier-like"/>
</dbReference>
<gene>
    <name evidence="2" type="ORF">JK636_22135</name>
</gene>
<accession>A0ABS1TGC3</accession>
<sequence>MEKYYILTFENTHSAINGETTLKENNIKAIVMPTPTFVTKSCGISLRVSEEEIEKVKTLIVCDKIKIKVSIVKEGNSFREIDLMRN</sequence>
<evidence type="ECO:0000259" key="1">
    <source>
        <dbReference type="Pfam" id="PF11823"/>
    </source>
</evidence>
<evidence type="ECO:0000313" key="2">
    <source>
        <dbReference type="EMBL" id="MBL4938415.1"/>
    </source>
</evidence>
<organism evidence="2 3">
    <name type="scientific">Clostridium rhizosphaerae</name>
    <dbReference type="NCBI Taxonomy" id="2803861"/>
    <lineage>
        <taxon>Bacteria</taxon>
        <taxon>Bacillati</taxon>
        <taxon>Bacillota</taxon>
        <taxon>Clostridia</taxon>
        <taxon>Eubacteriales</taxon>
        <taxon>Clostridiaceae</taxon>
        <taxon>Clostridium</taxon>
    </lineage>
</organism>
<name>A0ABS1TGC3_9CLOT</name>
<proteinExistence type="predicted"/>
<dbReference type="EMBL" id="JAESWC010000019">
    <property type="protein sequence ID" value="MBL4938415.1"/>
    <property type="molecule type" value="Genomic_DNA"/>
</dbReference>
<protein>
    <submittedName>
        <fullName evidence="2">DUF3343 domain-containing protein</fullName>
    </submittedName>
</protein>
<dbReference type="RefSeq" id="WP_202751156.1">
    <property type="nucleotide sequence ID" value="NZ_JAESWC010000019.1"/>
</dbReference>
<comment type="caution">
    <text evidence="2">The sequence shown here is derived from an EMBL/GenBank/DDBJ whole genome shotgun (WGS) entry which is preliminary data.</text>
</comment>
<keyword evidence="3" id="KW-1185">Reference proteome</keyword>
<feature type="domain" description="Putative Se/S carrier protein-like" evidence="1">
    <location>
        <begin position="4"/>
        <end position="68"/>
    </location>
</feature>
<dbReference type="Pfam" id="PF11823">
    <property type="entry name" value="Se_S_carrier"/>
    <property type="match status" value="1"/>
</dbReference>
<evidence type="ECO:0000313" key="3">
    <source>
        <dbReference type="Proteomes" id="UP000632377"/>
    </source>
</evidence>
<dbReference type="Proteomes" id="UP000632377">
    <property type="component" value="Unassembled WGS sequence"/>
</dbReference>
<reference evidence="2 3" key="1">
    <citation type="submission" date="2021-01" db="EMBL/GenBank/DDBJ databases">
        <title>Genome public.</title>
        <authorList>
            <person name="Liu C."/>
            <person name="Sun Q."/>
        </authorList>
    </citation>
    <scope>NUCLEOTIDE SEQUENCE [LARGE SCALE GENOMIC DNA]</scope>
    <source>
        <strain evidence="2 3">YIM B02515</strain>
    </source>
</reference>